<evidence type="ECO:0000259" key="1">
    <source>
        <dbReference type="Pfam" id="PF10686"/>
    </source>
</evidence>
<protein>
    <submittedName>
        <fullName evidence="2">Uncharacterized protein DUF2493</fullName>
    </submittedName>
</protein>
<dbReference type="InterPro" id="IPR019627">
    <property type="entry name" value="YAcAr"/>
</dbReference>
<dbReference type="EMBL" id="SNYA01000004">
    <property type="protein sequence ID" value="TDP92306.1"/>
    <property type="molecule type" value="Genomic_DNA"/>
</dbReference>
<organism evidence="2 3">
    <name type="scientific">Leucobacter luti</name>
    <dbReference type="NCBI Taxonomy" id="340320"/>
    <lineage>
        <taxon>Bacteria</taxon>
        <taxon>Bacillati</taxon>
        <taxon>Actinomycetota</taxon>
        <taxon>Actinomycetes</taxon>
        <taxon>Micrococcales</taxon>
        <taxon>Microbacteriaceae</taxon>
        <taxon>Leucobacter</taxon>
    </lineage>
</organism>
<dbReference type="AlphaFoldDB" id="A0A4R6S109"/>
<name>A0A4R6S109_9MICO</name>
<dbReference type="Pfam" id="PF10686">
    <property type="entry name" value="YAcAr"/>
    <property type="match status" value="1"/>
</dbReference>
<proteinExistence type="predicted"/>
<feature type="domain" description="YspA cpYpsA-related SLOG" evidence="1">
    <location>
        <begin position="3"/>
        <end position="71"/>
    </location>
</feature>
<dbReference type="OrthoDB" id="572639at2"/>
<gene>
    <name evidence="2" type="ORF">EDF62_1511</name>
</gene>
<accession>A0A4R6S109</accession>
<evidence type="ECO:0000313" key="2">
    <source>
        <dbReference type="EMBL" id="TDP92306.1"/>
    </source>
</evidence>
<sequence length="156" mass="16943">MKRILITGSREYRDLTEASDALARVLQYLNLAPHEAVLVHGAAQGADTVLATAASAMGMGTEAHPAQWSLHEGCSCKDHSKRCGFAGFRRNTYMLSLGADFCLGFPLHPEQLPPGTPTKNTSRGTWNMLRSAASAGVPTYFVRHENGRRALHQVIP</sequence>
<dbReference type="Proteomes" id="UP000295601">
    <property type="component" value="Unassembled WGS sequence"/>
</dbReference>
<reference evidence="2 3" key="1">
    <citation type="submission" date="2019-03" db="EMBL/GenBank/DDBJ databases">
        <title>Genomic analyses of the natural microbiome of Caenorhabditis elegans.</title>
        <authorList>
            <person name="Samuel B."/>
        </authorList>
    </citation>
    <scope>NUCLEOTIDE SEQUENCE [LARGE SCALE GENOMIC DNA]</scope>
    <source>
        <strain evidence="2 3">JUb18</strain>
    </source>
</reference>
<keyword evidence="3" id="KW-1185">Reference proteome</keyword>
<comment type="caution">
    <text evidence="2">The sequence shown here is derived from an EMBL/GenBank/DDBJ whole genome shotgun (WGS) entry which is preliminary data.</text>
</comment>
<evidence type="ECO:0000313" key="3">
    <source>
        <dbReference type="Proteomes" id="UP000295601"/>
    </source>
</evidence>